<dbReference type="RefSeq" id="WP_078686640.1">
    <property type="nucleotide sequence ID" value="NZ_FNWT01000005.1"/>
</dbReference>
<keyword evidence="1" id="KW-0547">Nucleotide-binding</keyword>
<keyword evidence="7" id="KW-1185">Reference proteome</keyword>
<dbReference type="InterPro" id="IPR014721">
    <property type="entry name" value="Ribsml_uS5_D2-typ_fold_subgr"/>
</dbReference>
<protein>
    <submittedName>
        <fullName evidence="6">Galactokinase</fullName>
    </submittedName>
</protein>
<dbReference type="Gene3D" id="3.30.70.890">
    <property type="entry name" value="GHMP kinase, C-terminal domain"/>
    <property type="match status" value="1"/>
</dbReference>
<organism evidence="6 7">
    <name type="scientific">Parafannyhessea umbonata</name>
    <dbReference type="NCBI Taxonomy" id="604330"/>
    <lineage>
        <taxon>Bacteria</taxon>
        <taxon>Bacillati</taxon>
        <taxon>Actinomycetota</taxon>
        <taxon>Coriobacteriia</taxon>
        <taxon>Coriobacteriales</taxon>
        <taxon>Atopobiaceae</taxon>
        <taxon>Parafannyhessea</taxon>
    </lineage>
</organism>
<sequence length="424" mass="44531">MATVGAGRDAGHNLCGCCDDVVGGLPTGSDLDLLREGLYGCFGGAFARELVVLSPGSIVLAGNHTDHQGGHAVACAVGSYARGIFRANGEGRIRVGGRGLPAIQLDSADLDARDGGLDDLSAMVRGMVALFLQRGLAPGDALGFDAYLALDEPVGSGLLGESALELAFAQGLNNLWAGGTLSGEELALAALRVARERLGGSSAPMWQLPVALGGIQHLSFADSGGAVAERIDFDFAQEGYNVCLVEVGDGRVTEPASCSSILQEMQAVAGALGAERLGDVREVDFMMDLPVIRDQFGDRAALRAIHFWREDRMVEHRVRALKAKDMHAFLELTRASGASTAMYLQGTPRVARSQAIMLGLAVADENLRHEGAACIHGGSPERAILAFVPDSVYELFSQGMNAIYGEGACRAYEVVDEGASAWWL</sequence>
<evidence type="ECO:0000256" key="1">
    <source>
        <dbReference type="ARBA" id="ARBA00022741"/>
    </source>
</evidence>
<dbReference type="Pfam" id="PF00288">
    <property type="entry name" value="GHMP_kinases_N"/>
    <property type="match status" value="1"/>
</dbReference>
<feature type="domain" description="GHMP kinase N-terminal" evidence="4">
    <location>
        <begin position="131"/>
        <end position="214"/>
    </location>
</feature>
<evidence type="ECO:0000313" key="6">
    <source>
        <dbReference type="EMBL" id="SEH54563.1"/>
    </source>
</evidence>
<dbReference type="InterPro" id="IPR019539">
    <property type="entry name" value="GalKase_N"/>
</dbReference>
<dbReference type="Gene3D" id="3.30.230.10">
    <property type="match status" value="1"/>
</dbReference>
<evidence type="ECO:0000313" key="7">
    <source>
        <dbReference type="Proteomes" id="UP000199135"/>
    </source>
</evidence>
<dbReference type="Pfam" id="PF10509">
    <property type="entry name" value="GalKase_gal_bdg"/>
    <property type="match status" value="1"/>
</dbReference>
<comment type="caution">
    <text evidence="6">The sequence shown here is derived from an EMBL/GenBank/DDBJ whole genome shotgun (WGS) entry which is preliminary data.</text>
</comment>
<dbReference type="PRINTS" id="PR00959">
    <property type="entry name" value="MEVGALKINASE"/>
</dbReference>
<keyword evidence="2" id="KW-0808">Transferase</keyword>
<name>A0A1H6J2X2_9ACTN</name>
<keyword evidence="2" id="KW-0418">Kinase</keyword>
<dbReference type="EMBL" id="FNWT01000005">
    <property type="protein sequence ID" value="SEH54563.1"/>
    <property type="molecule type" value="Genomic_DNA"/>
</dbReference>
<accession>A0A1H6J2X2</accession>
<evidence type="ECO:0000256" key="3">
    <source>
        <dbReference type="ARBA" id="ARBA00022840"/>
    </source>
</evidence>
<gene>
    <name evidence="6" type="ORF">SAMN05216447_10564</name>
</gene>
<proteinExistence type="predicted"/>
<feature type="domain" description="Galactokinase N-terminal" evidence="5">
    <location>
        <begin position="45"/>
        <end position="78"/>
    </location>
</feature>
<dbReference type="SUPFAM" id="SSF54211">
    <property type="entry name" value="Ribosomal protein S5 domain 2-like"/>
    <property type="match status" value="1"/>
</dbReference>
<evidence type="ECO:0000256" key="2">
    <source>
        <dbReference type="ARBA" id="ARBA00022777"/>
    </source>
</evidence>
<keyword evidence="3" id="KW-0067">ATP-binding</keyword>
<dbReference type="InterPro" id="IPR020568">
    <property type="entry name" value="Ribosomal_Su5_D2-typ_SF"/>
</dbReference>
<dbReference type="Proteomes" id="UP000199135">
    <property type="component" value="Unassembled WGS sequence"/>
</dbReference>
<dbReference type="SUPFAM" id="SSF55060">
    <property type="entry name" value="GHMP Kinase, C-terminal domain"/>
    <property type="match status" value="1"/>
</dbReference>
<dbReference type="InterPro" id="IPR036554">
    <property type="entry name" value="GHMP_kinase_C_sf"/>
</dbReference>
<dbReference type="InterPro" id="IPR006204">
    <property type="entry name" value="GHMP_kinase_N_dom"/>
</dbReference>
<evidence type="ECO:0000259" key="4">
    <source>
        <dbReference type="Pfam" id="PF00288"/>
    </source>
</evidence>
<reference evidence="6 7" key="1">
    <citation type="submission" date="2016-10" db="EMBL/GenBank/DDBJ databases">
        <authorList>
            <person name="Varghese N."/>
            <person name="Submissions S."/>
        </authorList>
    </citation>
    <scope>NUCLEOTIDE SEQUENCE [LARGE SCALE GENOMIC DNA]</scope>
    <source>
        <strain evidence="6 7">WCP15</strain>
    </source>
</reference>
<evidence type="ECO:0000259" key="5">
    <source>
        <dbReference type="Pfam" id="PF10509"/>
    </source>
</evidence>